<evidence type="ECO:0000313" key="7">
    <source>
        <dbReference type="Proteomes" id="UP000298781"/>
    </source>
</evidence>
<evidence type="ECO:0000256" key="1">
    <source>
        <dbReference type="ARBA" id="ARBA00001947"/>
    </source>
</evidence>
<comment type="cofactor">
    <cofactor evidence="1">
        <name>Zn(2+)</name>
        <dbReference type="ChEBI" id="CHEBI:29105"/>
    </cofactor>
</comment>
<dbReference type="PANTHER" id="PTHR43462">
    <property type="entry name" value="ALANYL-TRNA EDITING PROTEIN"/>
    <property type="match status" value="1"/>
</dbReference>
<dbReference type="GO" id="GO:0003676">
    <property type="term" value="F:nucleic acid binding"/>
    <property type="evidence" value="ECO:0007669"/>
    <property type="project" value="InterPro"/>
</dbReference>
<dbReference type="InterPro" id="IPR051335">
    <property type="entry name" value="Alanyl-tRNA_Editing_Enzymes"/>
</dbReference>
<evidence type="ECO:0000313" key="6">
    <source>
        <dbReference type="EMBL" id="QCI64687.1"/>
    </source>
</evidence>
<dbReference type="SMART" id="SM00863">
    <property type="entry name" value="tRNA_SAD"/>
    <property type="match status" value="1"/>
</dbReference>
<dbReference type="GO" id="GO:0002161">
    <property type="term" value="F:aminoacyl-tRNA deacylase activity"/>
    <property type="evidence" value="ECO:0007669"/>
    <property type="project" value="UniProtKB-ARBA"/>
</dbReference>
<dbReference type="GO" id="GO:0004813">
    <property type="term" value="F:alanine-tRNA ligase activity"/>
    <property type="evidence" value="ECO:0007669"/>
    <property type="project" value="InterPro"/>
</dbReference>
<dbReference type="InterPro" id="IPR018163">
    <property type="entry name" value="Thr/Ala-tRNA-synth_IIc_edit"/>
</dbReference>
<dbReference type="SUPFAM" id="SSF50447">
    <property type="entry name" value="Translation proteins"/>
    <property type="match status" value="1"/>
</dbReference>
<evidence type="ECO:0000256" key="3">
    <source>
        <dbReference type="ARBA" id="ARBA00022723"/>
    </source>
</evidence>
<dbReference type="EMBL" id="CP039690">
    <property type="protein sequence ID" value="QCI64687.1"/>
    <property type="molecule type" value="Genomic_DNA"/>
</dbReference>
<sequence>MSRSFYHDHPETLSLETEIIEAQPGRIALAQSPFFPGGGGQLADRGTIRWADGEIQIQGFESWAGRQWVLLAEPVVLAGRVDAIVDPVFRQMMRELHTDTHLLNALVYQMFDGALVTGVQMNDDGTARMDFDLPDADNERLRELDAPINAAIRQDLAVTDSYMPLDAALDEHGLIRTRSAAPPPTADGKIRIVEIAGLDRQACGGTHLVSTGHSRPIKVLKIDNKGRHNRRVKIGLVGLAPGT</sequence>
<proteinExistence type="predicted"/>
<organism evidence="6 7">
    <name type="scientific">Phreatobacter stygius</name>
    <dbReference type="NCBI Taxonomy" id="1940610"/>
    <lineage>
        <taxon>Bacteria</taxon>
        <taxon>Pseudomonadati</taxon>
        <taxon>Pseudomonadota</taxon>
        <taxon>Alphaproteobacteria</taxon>
        <taxon>Hyphomicrobiales</taxon>
        <taxon>Phreatobacteraceae</taxon>
        <taxon>Phreatobacter</taxon>
    </lineage>
</organism>
<evidence type="ECO:0000256" key="4">
    <source>
        <dbReference type="ARBA" id="ARBA00022833"/>
    </source>
</evidence>
<name>A0A4D7B9A0_9HYPH</name>
<keyword evidence="4" id="KW-0862">Zinc</keyword>
<dbReference type="GO" id="GO:0005737">
    <property type="term" value="C:cytoplasm"/>
    <property type="evidence" value="ECO:0007669"/>
    <property type="project" value="UniProtKB-SubCell"/>
</dbReference>
<reference evidence="6 7" key="1">
    <citation type="submission" date="2019-04" db="EMBL/GenBank/DDBJ databases">
        <title>Phreatobacter aquaticus sp. nov.</title>
        <authorList>
            <person name="Choi A."/>
        </authorList>
    </citation>
    <scope>NUCLEOTIDE SEQUENCE [LARGE SCALE GENOMIC DNA]</scope>
    <source>
        <strain evidence="6 7">KCTC 52518</strain>
    </source>
</reference>
<dbReference type="GO" id="GO:0046872">
    <property type="term" value="F:metal ion binding"/>
    <property type="evidence" value="ECO:0007669"/>
    <property type="project" value="UniProtKB-KW"/>
</dbReference>
<keyword evidence="3" id="KW-0479">Metal-binding</keyword>
<dbReference type="GO" id="GO:0005524">
    <property type="term" value="F:ATP binding"/>
    <property type="evidence" value="ECO:0007669"/>
    <property type="project" value="InterPro"/>
</dbReference>
<dbReference type="PANTHER" id="PTHR43462:SF1">
    <property type="entry name" value="ALANYL-TRNA EDITING PROTEIN AARSD1"/>
    <property type="match status" value="1"/>
</dbReference>
<dbReference type="Proteomes" id="UP000298781">
    <property type="component" value="Chromosome"/>
</dbReference>
<dbReference type="KEGG" id="pstg:E8M01_10905"/>
<dbReference type="InterPro" id="IPR018165">
    <property type="entry name" value="Ala-tRNA-synth_IIc_core"/>
</dbReference>
<dbReference type="RefSeq" id="WP_136960138.1">
    <property type="nucleotide sequence ID" value="NZ_CP039690.1"/>
</dbReference>
<keyword evidence="7" id="KW-1185">Reference proteome</keyword>
<accession>A0A4D7B9A0</accession>
<dbReference type="Gene3D" id="2.40.30.130">
    <property type="match status" value="1"/>
</dbReference>
<evidence type="ECO:0000259" key="5">
    <source>
        <dbReference type="PROSITE" id="PS50860"/>
    </source>
</evidence>
<dbReference type="InterPro" id="IPR009000">
    <property type="entry name" value="Transl_B-barrel_sf"/>
</dbReference>
<dbReference type="AlphaFoldDB" id="A0A4D7B9A0"/>
<comment type="subcellular location">
    <subcellularLocation>
        <location evidence="2">Cytoplasm</location>
    </subcellularLocation>
</comment>
<dbReference type="SUPFAM" id="SSF55186">
    <property type="entry name" value="ThrRS/AlaRS common domain"/>
    <property type="match status" value="1"/>
</dbReference>
<feature type="domain" description="Alanyl-transfer RNA synthetases family profile" evidence="5">
    <location>
        <begin position="1"/>
        <end position="233"/>
    </location>
</feature>
<dbReference type="InterPro" id="IPR012947">
    <property type="entry name" value="tRNA_SAD"/>
</dbReference>
<evidence type="ECO:0000256" key="2">
    <source>
        <dbReference type="ARBA" id="ARBA00004496"/>
    </source>
</evidence>
<dbReference type="GO" id="GO:0006419">
    <property type="term" value="P:alanyl-tRNA aminoacylation"/>
    <property type="evidence" value="ECO:0007669"/>
    <property type="project" value="InterPro"/>
</dbReference>
<protein>
    <submittedName>
        <fullName evidence="6">Alanyl-tRNA editing protein</fullName>
    </submittedName>
</protein>
<dbReference type="Pfam" id="PF07973">
    <property type="entry name" value="tRNA_SAD"/>
    <property type="match status" value="1"/>
</dbReference>
<gene>
    <name evidence="6" type="ORF">E8M01_10905</name>
</gene>
<dbReference type="OrthoDB" id="9812949at2"/>
<dbReference type="Gene3D" id="3.30.980.10">
    <property type="entry name" value="Threonyl-trna Synthetase, Chain A, domain 2"/>
    <property type="match status" value="1"/>
</dbReference>
<dbReference type="PROSITE" id="PS50860">
    <property type="entry name" value="AA_TRNA_LIGASE_II_ALA"/>
    <property type="match status" value="1"/>
</dbReference>